<dbReference type="EMBL" id="MN448289">
    <property type="protein sequence ID" value="QFG74644.1"/>
    <property type="molecule type" value="Genomic_DNA"/>
</dbReference>
<proteinExistence type="predicted"/>
<evidence type="ECO:0000313" key="1">
    <source>
        <dbReference type="EMBL" id="QFG74644.1"/>
    </source>
</evidence>
<reference evidence="1" key="1">
    <citation type="journal article" date="2019" name="Philos. Trans. R. Soc. Lond., B, Biol. Sci.">
        <title>Targeted metagenomic recovery of four divergent viruses reveals shared and distinctive characteristics of giant viruses of marine eukaryotes.</title>
        <authorList>
            <person name="Needham D.M."/>
            <person name="Poirier C."/>
            <person name="Hehenberger E."/>
            <person name="Jimenez V."/>
            <person name="Swalwell J.E."/>
            <person name="Santoro A.E."/>
            <person name="Worden A.Z."/>
        </authorList>
    </citation>
    <scope>NUCLEOTIDE SEQUENCE</scope>
    <source>
        <strain evidence="1">MPacV-611</strain>
    </source>
</reference>
<sequence>MQNDNENENNTFQKKPGRTLLVKQLNTEDDLALLFGDLNGLKSTFKTEKSMSFFLTFDNIDNSSSAYDHLKTFDTKLKVKYAHYRVFFTIKGIEENSDYNTIKNLHTKYIEDNTNGNVLYYKLYRKNNNFLECGDLTVDTKESFDSLMTDSDGIRNYTLDEGSLSGSHFRYNKQAKSS</sequence>
<name>A0A5J6VMF1_9VIRU</name>
<protein>
    <submittedName>
        <fullName evidence="1">Uncharacterized protein</fullName>
    </submittedName>
</protein>
<accession>A0A5J6VMF1</accession>
<organism evidence="1">
    <name type="scientific">Megaviridae environmental sample</name>
    <dbReference type="NCBI Taxonomy" id="1737588"/>
    <lineage>
        <taxon>Viruses</taxon>
        <taxon>Varidnaviria</taxon>
        <taxon>Bamfordvirae</taxon>
        <taxon>Nucleocytoviricota</taxon>
        <taxon>Megaviricetes</taxon>
        <taxon>Imitervirales</taxon>
        <taxon>Mimiviridae</taxon>
        <taxon>environmental samples</taxon>
    </lineage>
</organism>